<dbReference type="AlphaFoldDB" id="A0ABC8CH59"/>
<evidence type="ECO:0008006" key="5">
    <source>
        <dbReference type="Google" id="ProtNLM"/>
    </source>
</evidence>
<reference evidence="3 4" key="1">
    <citation type="submission" date="2017-11" db="EMBL/GenBank/DDBJ databases">
        <title>Whole genome sequencing of cultured pathogen.</title>
        <authorList>
            <person name="Hoffmann M."/>
            <person name="Sanchez M."/>
            <person name="Timme R."/>
            <person name="Nudel K."/>
            <person name="Bry L."/>
        </authorList>
    </citation>
    <scope>NUCLEOTIDE SEQUENCE [LARGE SCALE GENOMIC DNA]</scope>
    <source>
        <strain evidence="3 4">216</strain>
    </source>
</reference>
<organism evidence="3 4">
    <name type="scientific">Corynebacterium striatum</name>
    <dbReference type="NCBI Taxonomy" id="43770"/>
    <lineage>
        <taxon>Bacteria</taxon>
        <taxon>Bacillati</taxon>
        <taxon>Actinomycetota</taxon>
        <taxon>Actinomycetes</taxon>
        <taxon>Mycobacteriales</taxon>
        <taxon>Corynebacteriaceae</taxon>
        <taxon>Corynebacterium</taxon>
    </lineage>
</organism>
<feature type="transmembrane region" description="Helical" evidence="2">
    <location>
        <begin position="148"/>
        <end position="167"/>
    </location>
</feature>
<feature type="compositionally biased region" description="Basic and acidic residues" evidence="1">
    <location>
        <begin position="21"/>
        <end position="49"/>
    </location>
</feature>
<name>A0ABC8CH59_CORST</name>
<dbReference type="Proteomes" id="UP000231994">
    <property type="component" value="Chromosome"/>
</dbReference>
<feature type="transmembrane region" description="Helical" evidence="2">
    <location>
        <begin position="173"/>
        <end position="191"/>
    </location>
</feature>
<keyword evidence="2" id="KW-1133">Transmembrane helix</keyword>
<keyword evidence="2" id="KW-0812">Transmembrane</keyword>
<gene>
    <name evidence="3" type="ORF">A9D01_02010</name>
</gene>
<accession>A0ABC8CH59</accession>
<protein>
    <recommendedName>
        <fullName evidence="5">DUF2335 domain-containing protein</fullName>
    </recommendedName>
</protein>
<sequence length="208" mass="22701">MSDGTPEDELPDAEAEATSDDEQRGKDLRSENSEARDPGRGGLERHRSSIDECNATDPDLEVITPDEERQITSAEFQTMIATHTGPLPSVNDFAGYDDVPPGAVDRIVQMAEKSIDAYHQTALADAEIQKETARSIDNRGLIERRQQGLFSAVAIIALLGTLIMAWFDKPVPSVVALIVTAASAYMAYRTGKEGLQVYPVRHDGENDD</sequence>
<keyword evidence="2" id="KW-0472">Membrane</keyword>
<evidence type="ECO:0000256" key="2">
    <source>
        <dbReference type="SAM" id="Phobius"/>
    </source>
</evidence>
<proteinExistence type="predicted"/>
<feature type="region of interest" description="Disordered" evidence="1">
    <location>
        <begin position="1"/>
        <end position="49"/>
    </location>
</feature>
<feature type="compositionally biased region" description="Acidic residues" evidence="1">
    <location>
        <begin position="1"/>
        <end position="20"/>
    </location>
</feature>
<evidence type="ECO:0000256" key="1">
    <source>
        <dbReference type="SAM" id="MobiDB-lite"/>
    </source>
</evidence>
<evidence type="ECO:0000313" key="4">
    <source>
        <dbReference type="Proteomes" id="UP000231994"/>
    </source>
</evidence>
<dbReference type="EMBL" id="CP024932">
    <property type="protein sequence ID" value="ATZ07719.1"/>
    <property type="molecule type" value="Genomic_DNA"/>
</dbReference>
<dbReference type="RefSeq" id="WP_100618631.1">
    <property type="nucleotide sequence ID" value="NZ_CP024932.1"/>
</dbReference>
<evidence type="ECO:0000313" key="3">
    <source>
        <dbReference type="EMBL" id="ATZ07719.1"/>
    </source>
</evidence>